<dbReference type="InterPro" id="IPR026988">
    <property type="entry name" value="YaaC-like"/>
</dbReference>
<dbReference type="AlphaFoldDB" id="A0ABD5IZF4"/>
<dbReference type="Pfam" id="PF14175">
    <property type="entry name" value="YaaC"/>
    <property type="match status" value="1"/>
</dbReference>
<evidence type="ECO:0000313" key="1">
    <source>
        <dbReference type="EMBL" id="MED5052746.1"/>
    </source>
</evidence>
<evidence type="ECO:0000313" key="2">
    <source>
        <dbReference type="Proteomes" id="UP001339962"/>
    </source>
</evidence>
<proteinExistence type="predicted"/>
<sequence length="322" mass="38379">MLHSEEVWMKFSSFHSTSMVQQLLYRCYSKAGREDAKQKSYANGYAFLYYLQHGQSFYLTARTAPLSIQPVLLFYGMVQLLKACILTVDADYPMSSSVLAHGVSTRKQKKQNYNFFNDEVKVQKHGLFTHFSEKMFHVKHMAGEKFQMRSLLKRISELHELFEVYYGAKLSRKVHYDPFRQCILIPVTILDDYHMTFSHFISHVIPEWHWIQKESVEIEGNYIKAICTDQLKSLEHEPFMFDLSTKTYRLPTQREEIFQKQEVIFHYLLLYNLSMISRYETEWWSELLHSYSSEAYPFIHKFLSVTFEKVPFLLYEYLALTN</sequence>
<accession>A0ABD5IZF4</accession>
<dbReference type="RefSeq" id="WP_183187247.1">
    <property type="nucleotide sequence ID" value="NZ_JACIDF010000020.1"/>
</dbReference>
<comment type="caution">
    <text evidence="1">The sequence shown here is derived from an EMBL/GenBank/DDBJ whole genome shotgun (WGS) entry which is preliminary data.</text>
</comment>
<dbReference type="EMBL" id="JARTLI010000033">
    <property type="protein sequence ID" value="MED5052746.1"/>
    <property type="molecule type" value="Genomic_DNA"/>
</dbReference>
<reference evidence="1 2" key="1">
    <citation type="submission" date="2023-03" db="EMBL/GenBank/DDBJ databases">
        <title>Bacillus Genome Sequencing.</title>
        <authorList>
            <person name="Dunlap C."/>
        </authorList>
    </citation>
    <scope>NUCLEOTIDE SEQUENCE [LARGE SCALE GENOMIC DNA]</scope>
    <source>
        <strain evidence="1 2">NRS-38</strain>
    </source>
</reference>
<gene>
    <name evidence="1" type="ORF">P9850_13090</name>
</gene>
<organism evidence="1 2">
    <name type="scientific">Anoxybacteroides rupiense</name>
    <dbReference type="NCBI Taxonomy" id="311460"/>
    <lineage>
        <taxon>Bacteria</taxon>
        <taxon>Bacillati</taxon>
        <taxon>Bacillota</taxon>
        <taxon>Bacilli</taxon>
        <taxon>Bacillales</taxon>
        <taxon>Anoxybacillaceae</taxon>
        <taxon>Anoxybacteroides</taxon>
    </lineage>
</organism>
<protein>
    <submittedName>
        <fullName evidence="1">YaaC family protein</fullName>
    </submittedName>
</protein>
<dbReference type="Proteomes" id="UP001339962">
    <property type="component" value="Unassembled WGS sequence"/>
</dbReference>
<name>A0ABD5IZF4_9BACL</name>